<evidence type="ECO:0000256" key="8">
    <source>
        <dbReference type="ARBA" id="ARBA00023013"/>
    </source>
</evidence>
<evidence type="ECO:0000256" key="5">
    <source>
        <dbReference type="ARBA" id="ARBA00022737"/>
    </source>
</evidence>
<keyword evidence="14" id="KW-0732">Signal</keyword>
<evidence type="ECO:0000256" key="14">
    <source>
        <dbReference type="SAM" id="SignalP"/>
    </source>
</evidence>
<gene>
    <name evidence="16" type="ORF">PYX00_002495</name>
</gene>
<dbReference type="Pfam" id="PF00028">
    <property type="entry name" value="Cadherin"/>
    <property type="match status" value="1"/>
</dbReference>
<sequence>MIVNLWIWTIVLVDLVSSDNRCFLENGGSAENFFVSESLPVGSTIGVLKIHGNPSEKFGDITLRLHRADSPVRIAQGSKNLTLARQLDKEGVVGPSSVYVNVLCERRGVSSDPGYVIPVNIRVTDANDNAPEFVNGPFALNISEVTVVGTRVLQGIRAVDKDQQGPFSTVQYSVLPGPYSDYFVFLNALEGTLVLRKSLDFETVSNFTVKIRAQDQGSPPQFSDTEIKVNVIDADDQNPRFVTDRYAAVLPQQPTVGSRVRLTPHELAAVDQDKGINAPVYYSFNSDVGDYSLFNIEAATGVITIAKEFQEDDLTQPATLVVRATQVDNKDRYALATVTISRKGAIQALHFLQEIYLAGILENAPVNSIVITAVTNRPRDRRVKYWLDKEEGVFGVTGTGDIILLKPLDYETRDVYVFRVHVTDGRVNDTSLVNVTVLNVNDWDPRFRYPQYEFFVTDKNVGPGYIIGNIEAADGDRGDHLTLSLRGSHAHLFQISDSGQLTVSSLDSLNTTDAHIVALATDAGLPPRQASVPITVHFPNDAIRAASTWSVGGTSFVMITVFTSLLLVLITIIIALGVYIHRGKRKKVEDSSEKSNSSTSTDCKTSDSSSLSPNIVDMEGRVFNVGTLPLRNPQYTATVKSIMSRTGSSRTFNPQHTAKNRVVPLPPQIPEEQECTCSLGSREWMEGSIPRRVKKLSWDDDNDNDNIQRQERLLSYWTMNKLTSRLENIRVVIIYLHVLKMLAVMEPSSNSPDDPKSEFIVTGRTGRRNAMADILGPNASTSSGDLAERMESLCTADKDETESEDKEEHTNPECSGKPVNKREKKPKRKS</sequence>
<evidence type="ECO:0000256" key="2">
    <source>
        <dbReference type="ARBA" id="ARBA00004167"/>
    </source>
</evidence>
<feature type="domain" description="Cadherin" evidence="15">
    <location>
        <begin position="134"/>
        <end position="241"/>
    </location>
</feature>
<evidence type="ECO:0000256" key="11">
    <source>
        <dbReference type="PROSITE-ProRule" id="PRU00043"/>
    </source>
</evidence>
<keyword evidence="10" id="KW-0325">Glycoprotein</keyword>
<feature type="compositionally biased region" description="Low complexity" evidence="12">
    <location>
        <begin position="594"/>
        <end position="612"/>
    </location>
</feature>
<evidence type="ECO:0000256" key="7">
    <source>
        <dbReference type="ARBA" id="ARBA00022989"/>
    </source>
</evidence>
<keyword evidence="8" id="KW-0649">Protein kinase inhibitor</keyword>
<dbReference type="SUPFAM" id="SSF49313">
    <property type="entry name" value="Cadherin-like"/>
    <property type="match status" value="4"/>
</dbReference>
<feature type="region of interest" description="Disordered" evidence="12">
    <location>
        <begin position="770"/>
        <end position="830"/>
    </location>
</feature>
<dbReference type="GO" id="GO:0007156">
    <property type="term" value="P:homophilic cell adhesion via plasma membrane adhesion molecules"/>
    <property type="evidence" value="ECO:0007669"/>
    <property type="project" value="InterPro"/>
</dbReference>
<keyword evidence="5" id="KW-0677">Repeat</keyword>
<feature type="signal peptide" evidence="14">
    <location>
        <begin position="1"/>
        <end position="18"/>
    </location>
</feature>
<feature type="chain" id="PRO_5044025246" description="Cadherin domain-containing protein" evidence="14">
    <location>
        <begin position="19"/>
        <end position="830"/>
    </location>
</feature>
<comment type="function">
    <text evidence="1">Extremely potent competitive inhibitor of cAMP-dependent protein kinase activity, this protein interacts with the catalytic subunit of the enzyme after the cAMP-induced dissociation of its regulatory chains.</text>
</comment>
<feature type="transmembrane region" description="Helical" evidence="13">
    <location>
        <begin position="556"/>
        <end position="580"/>
    </location>
</feature>
<accession>A0AAW2IIX9</accession>
<reference evidence="16" key="1">
    <citation type="journal article" date="2024" name="Gigascience">
        <title>Chromosome-level genome of the poultry shaft louse Menopon gallinae provides insight into the host-switching and adaptive evolution of parasitic lice.</title>
        <authorList>
            <person name="Xu Y."/>
            <person name="Ma L."/>
            <person name="Liu S."/>
            <person name="Liang Y."/>
            <person name="Liu Q."/>
            <person name="He Z."/>
            <person name="Tian L."/>
            <person name="Duan Y."/>
            <person name="Cai W."/>
            <person name="Li H."/>
            <person name="Song F."/>
        </authorList>
    </citation>
    <scope>NUCLEOTIDE SEQUENCE</scope>
    <source>
        <strain evidence="16">Cailab_2023a</strain>
    </source>
</reference>
<evidence type="ECO:0000256" key="10">
    <source>
        <dbReference type="ARBA" id="ARBA00023180"/>
    </source>
</evidence>
<dbReference type="InterPro" id="IPR002126">
    <property type="entry name" value="Cadherin-like_dom"/>
</dbReference>
<dbReference type="FunFam" id="2.60.40.60:FF:000262">
    <property type="entry name" value="protocadherin-23 isoform X2"/>
    <property type="match status" value="1"/>
</dbReference>
<name>A0AAW2IIX9_9NEOP</name>
<keyword evidence="6 11" id="KW-0106">Calcium</keyword>
<feature type="domain" description="Cadherin" evidence="15">
    <location>
        <begin position="352"/>
        <end position="447"/>
    </location>
</feature>
<dbReference type="GO" id="GO:0004862">
    <property type="term" value="F:cAMP-dependent protein kinase inhibitor activity"/>
    <property type="evidence" value="ECO:0007669"/>
    <property type="project" value="InterPro"/>
</dbReference>
<dbReference type="Gene3D" id="2.60.40.60">
    <property type="entry name" value="Cadherins"/>
    <property type="match status" value="5"/>
</dbReference>
<dbReference type="InterPro" id="IPR004171">
    <property type="entry name" value="cAMP_dep_PKI"/>
</dbReference>
<evidence type="ECO:0000256" key="6">
    <source>
        <dbReference type="ARBA" id="ARBA00022837"/>
    </source>
</evidence>
<dbReference type="PROSITE" id="PS00232">
    <property type="entry name" value="CADHERIN_1"/>
    <property type="match status" value="1"/>
</dbReference>
<dbReference type="PANTHER" id="PTHR24028">
    <property type="entry name" value="CADHERIN-87A"/>
    <property type="match status" value="1"/>
</dbReference>
<keyword evidence="7 13" id="KW-1133">Transmembrane helix</keyword>
<dbReference type="PRINTS" id="PR00205">
    <property type="entry name" value="CADHERIN"/>
</dbReference>
<dbReference type="EMBL" id="JARGDH010000001">
    <property type="protein sequence ID" value="KAL0281543.1"/>
    <property type="molecule type" value="Genomic_DNA"/>
</dbReference>
<dbReference type="CDD" id="cd11304">
    <property type="entry name" value="Cadherin_repeat"/>
    <property type="match status" value="4"/>
</dbReference>
<keyword evidence="9 13" id="KW-0472">Membrane</keyword>
<comment type="subcellular location">
    <subcellularLocation>
        <location evidence="2">Membrane</location>
        <topology evidence="2">Single-pass membrane protein</topology>
    </subcellularLocation>
</comment>
<dbReference type="GO" id="GO:0005886">
    <property type="term" value="C:plasma membrane"/>
    <property type="evidence" value="ECO:0007669"/>
    <property type="project" value="InterPro"/>
</dbReference>
<feature type="region of interest" description="Disordered" evidence="12">
    <location>
        <begin position="587"/>
        <end position="613"/>
    </location>
</feature>
<dbReference type="SMART" id="SM00112">
    <property type="entry name" value="CA"/>
    <property type="match status" value="5"/>
</dbReference>
<dbReference type="PROSITE" id="PS50268">
    <property type="entry name" value="CADHERIN_2"/>
    <property type="match status" value="4"/>
</dbReference>
<evidence type="ECO:0000256" key="3">
    <source>
        <dbReference type="ARBA" id="ARBA00006393"/>
    </source>
</evidence>
<organism evidence="16">
    <name type="scientific">Menopon gallinae</name>
    <name type="common">poultry shaft louse</name>
    <dbReference type="NCBI Taxonomy" id="328185"/>
    <lineage>
        <taxon>Eukaryota</taxon>
        <taxon>Metazoa</taxon>
        <taxon>Ecdysozoa</taxon>
        <taxon>Arthropoda</taxon>
        <taxon>Hexapoda</taxon>
        <taxon>Insecta</taxon>
        <taxon>Pterygota</taxon>
        <taxon>Neoptera</taxon>
        <taxon>Paraneoptera</taxon>
        <taxon>Psocodea</taxon>
        <taxon>Troctomorpha</taxon>
        <taxon>Phthiraptera</taxon>
        <taxon>Amblycera</taxon>
        <taxon>Menoponidae</taxon>
        <taxon>Menopon</taxon>
    </lineage>
</organism>
<evidence type="ECO:0000256" key="9">
    <source>
        <dbReference type="ARBA" id="ARBA00023136"/>
    </source>
</evidence>
<dbReference type="InterPro" id="IPR050174">
    <property type="entry name" value="Protocadherin/Cadherin-CA"/>
</dbReference>
<dbReference type="InterPro" id="IPR015919">
    <property type="entry name" value="Cadherin-like_sf"/>
</dbReference>
<dbReference type="Pfam" id="PF02827">
    <property type="entry name" value="PKI"/>
    <property type="match status" value="1"/>
</dbReference>
<dbReference type="InterPro" id="IPR020894">
    <property type="entry name" value="Cadherin_CS"/>
</dbReference>
<evidence type="ECO:0000256" key="4">
    <source>
        <dbReference type="ARBA" id="ARBA00022692"/>
    </source>
</evidence>
<feature type="domain" description="Cadherin" evidence="15">
    <location>
        <begin position="35"/>
        <end position="133"/>
    </location>
</feature>
<evidence type="ECO:0000256" key="12">
    <source>
        <dbReference type="SAM" id="MobiDB-lite"/>
    </source>
</evidence>
<dbReference type="PANTHER" id="PTHR24028:SF339">
    <property type="entry name" value="CADHERIN DOMAIN-CONTAINING PROTEIN"/>
    <property type="match status" value="1"/>
</dbReference>
<comment type="caution">
    <text evidence="16">The sequence shown here is derived from an EMBL/GenBank/DDBJ whole genome shotgun (WGS) entry which is preliminary data.</text>
</comment>
<evidence type="ECO:0000256" key="1">
    <source>
        <dbReference type="ARBA" id="ARBA00002844"/>
    </source>
</evidence>
<evidence type="ECO:0000256" key="13">
    <source>
        <dbReference type="SAM" id="Phobius"/>
    </source>
</evidence>
<evidence type="ECO:0000313" key="16">
    <source>
        <dbReference type="EMBL" id="KAL0281543.1"/>
    </source>
</evidence>
<feature type="domain" description="Cadherin" evidence="15">
    <location>
        <begin position="242"/>
        <end position="341"/>
    </location>
</feature>
<protein>
    <recommendedName>
        <fullName evidence="15">Cadherin domain-containing protein</fullName>
    </recommendedName>
</protein>
<dbReference type="AlphaFoldDB" id="A0AAW2IIX9"/>
<proteinExistence type="inferred from homology"/>
<dbReference type="GO" id="GO:0005509">
    <property type="term" value="F:calcium ion binding"/>
    <property type="evidence" value="ECO:0007669"/>
    <property type="project" value="UniProtKB-UniRule"/>
</dbReference>
<comment type="similarity">
    <text evidence="3">Belongs to the PKI family.</text>
</comment>
<keyword evidence="4 13" id="KW-0812">Transmembrane</keyword>
<evidence type="ECO:0000259" key="15">
    <source>
        <dbReference type="PROSITE" id="PS50268"/>
    </source>
</evidence>